<name>A0AAV4NQL9_CAEEX</name>
<gene>
    <name evidence="1" type="ORF">CEXT_436391</name>
</gene>
<sequence>MFFAAYYRDVRGLNAPDDEDTIEMCRNKDVTAYLRHPKKNAFEYLEDKLYNPISDKNVNEKDMRKEIKDIIKEMEKW</sequence>
<protein>
    <submittedName>
        <fullName evidence="1">Uncharacterized protein</fullName>
    </submittedName>
</protein>
<comment type="caution">
    <text evidence="1">The sequence shown here is derived from an EMBL/GenBank/DDBJ whole genome shotgun (WGS) entry which is preliminary data.</text>
</comment>
<keyword evidence="2" id="KW-1185">Reference proteome</keyword>
<evidence type="ECO:0000313" key="2">
    <source>
        <dbReference type="Proteomes" id="UP001054945"/>
    </source>
</evidence>
<dbReference type="EMBL" id="BPLR01021119">
    <property type="protein sequence ID" value="GIX86211.1"/>
    <property type="molecule type" value="Genomic_DNA"/>
</dbReference>
<dbReference type="Proteomes" id="UP001054945">
    <property type="component" value="Unassembled WGS sequence"/>
</dbReference>
<organism evidence="1 2">
    <name type="scientific">Caerostris extrusa</name>
    <name type="common">Bark spider</name>
    <name type="synonym">Caerostris bankana</name>
    <dbReference type="NCBI Taxonomy" id="172846"/>
    <lineage>
        <taxon>Eukaryota</taxon>
        <taxon>Metazoa</taxon>
        <taxon>Ecdysozoa</taxon>
        <taxon>Arthropoda</taxon>
        <taxon>Chelicerata</taxon>
        <taxon>Arachnida</taxon>
        <taxon>Araneae</taxon>
        <taxon>Araneomorphae</taxon>
        <taxon>Entelegynae</taxon>
        <taxon>Araneoidea</taxon>
        <taxon>Araneidae</taxon>
        <taxon>Caerostris</taxon>
    </lineage>
</organism>
<evidence type="ECO:0000313" key="1">
    <source>
        <dbReference type="EMBL" id="GIX86211.1"/>
    </source>
</evidence>
<dbReference type="AlphaFoldDB" id="A0AAV4NQL9"/>
<reference evidence="1 2" key="1">
    <citation type="submission" date="2021-06" db="EMBL/GenBank/DDBJ databases">
        <title>Caerostris extrusa draft genome.</title>
        <authorList>
            <person name="Kono N."/>
            <person name="Arakawa K."/>
        </authorList>
    </citation>
    <scope>NUCLEOTIDE SEQUENCE [LARGE SCALE GENOMIC DNA]</scope>
</reference>
<accession>A0AAV4NQL9</accession>
<proteinExistence type="predicted"/>